<dbReference type="Proteomes" id="UP000243589">
    <property type="component" value="Unassembled WGS sequence"/>
</dbReference>
<name>A0A150HB34_9MICO</name>
<comment type="caution">
    <text evidence="2">The sequence shown here is derived from an EMBL/GenBank/DDBJ whole genome shotgun (WGS) entry which is preliminary data.</text>
</comment>
<gene>
    <name evidence="2" type="ORF">Bravens_00571</name>
</gene>
<sequence>MTNFARSERLALAALLREVGPDAPTLCDGWSTRDLAVHIVIRDRYPSAMAGEASEVTAKIPFLNKRAEQRRRELGELDWKQLVGMVAEGPGMLSPVGWGPGEILANTVEFYVHVEDVRRARRGWTRRNILPELEQQLWSALPTMVRLPPWRPETAVKFIAPGVGEFSFGKTDVKSKVVSGKPSEIVLYALGRQEQAQVEVRSEKI</sequence>
<feature type="domain" description="Mycothiol-dependent maleylpyruvate isomerase metal-binding" evidence="1">
    <location>
        <begin position="10"/>
        <end position="65"/>
    </location>
</feature>
<dbReference type="NCBIfam" id="TIGR03083">
    <property type="entry name" value="maleylpyruvate isomerase family mycothiol-dependent enzyme"/>
    <property type="match status" value="1"/>
</dbReference>
<dbReference type="NCBIfam" id="TIGR03085">
    <property type="entry name" value="TIGR03085 family metal-binding protein"/>
    <property type="match status" value="1"/>
</dbReference>
<dbReference type="InterPro" id="IPR017517">
    <property type="entry name" value="Maleyloyr_isom"/>
</dbReference>
<keyword evidence="3" id="KW-1185">Reference proteome</keyword>
<dbReference type="GO" id="GO:0046872">
    <property type="term" value="F:metal ion binding"/>
    <property type="evidence" value="ECO:0007669"/>
    <property type="project" value="InterPro"/>
</dbReference>
<proteinExistence type="predicted"/>
<evidence type="ECO:0000259" key="1">
    <source>
        <dbReference type="Pfam" id="PF11716"/>
    </source>
</evidence>
<accession>A0A150HB34</accession>
<dbReference type="PATRIC" id="fig|479117.4.peg.572"/>
<dbReference type="AlphaFoldDB" id="A0A150HB34"/>
<dbReference type="InterPro" id="IPR024344">
    <property type="entry name" value="MDMPI_metal-binding"/>
</dbReference>
<dbReference type="InterPro" id="IPR017519">
    <property type="entry name" value="CHP03085"/>
</dbReference>
<protein>
    <recommendedName>
        <fullName evidence="1">Mycothiol-dependent maleylpyruvate isomerase metal-binding domain-containing protein</fullName>
    </recommendedName>
</protein>
<evidence type="ECO:0000313" key="2">
    <source>
        <dbReference type="EMBL" id="KXZ59018.1"/>
    </source>
</evidence>
<dbReference type="RefSeq" id="WP_062020126.1">
    <property type="nucleotide sequence ID" value="NZ_LQQC01000007.1"/>
</dbReference>
<dbReference type="Pfam" id="PF11716">
    <property type="entry name" value="MDMPI_N"/>
    <property type="match status" value="1"/>
</dbReference>
<dbReference type="SUPFAM" id="SSF109854">
    <property type="entry name" value="DinB/YfiT-like putative metalloenzymes"/>
    <property type="match status" value="1"/>
</dbReference>
<reference evidence="2 3" key="1">
    <citation type="submission" date="2016-01" db="EMBL/GenBank/DDBJ databases">
        <title>Use of Whole Genome Sequencing to ascertain that Brevibacterium massiliense (Roux, Raoult 2009) is a later heterotypic synonym of Brevibacterium ravenspurgense (Mages 2008).</title>
        <authorList>
            <person name="Bernier A.-M."/>
            <person name="Burdz T."/>
            <person name="Huynh C."/>
            <person name="Pachecho A.L."/>
            <person name="Wiebe D."/>
            <person name="Bonner C."/>
            <person name="Bernard K."/>
        </authorList>
    </citation>
    <scope>NUCLEOTIDE SEQUENCE [LARGE SCALE GENOMIC DNA]</scope>
    <source>
        <strain evidence="2 3">CCUG56047</strain>
    </source>
</reference>
<organism evidence="2 3">
    <name type="scientific">Brevibacterium ravenspurgense</name>
    <dbReference type="NCBI Taxonomy" id="479117"/>
    <lineage>
        <taxon>Bacteria</taxon>
        <taxon>Bacillati</taxon>
        <taxon>Actinomycetota</taxon>
        <taxon>Actinomycetes</taxon>
        <taxon>Micrococcales</taxon>
        <taxon>Brevibacteriaceae</taxon>
        <taxon>Brevibacterium</taxon>
    </lineage>
</organism>
<dbReference type="InterPro" id="IPR034660">
    <property type="entry name" value="DinB/YfiT-like"/>
</dbReference>
<evidence type="ECO:0000313" key="3">
    <source>
        <dbReference type="Proteomes" id="UP000243589"/>
    </source>
</evidence>
<dbReference type="EMBL" id="LQQC01000007">
    <property type="protein sequence ID" value="KXZ59018.1"/>
    <property type="molecule type" value="Genomic_DNA"/>
</dbReference>